<organism evidence="1 2">
    <name type="scientific">Trichinella zimbabwensis</name>
    <dbReference type="NCBI Taxonomy" id="268475"/>
    <lineage>
        <taxon>Eukaryota</taxon>
        <taxon>Metazoa</taxon>
        <taxon>Ecdysozoa</taxon>
        <taxon>Nematoda</taxon>
        <taxon>Enoplea</taxon>
        <taxon>Dorylaimia</taxon>
        <taxon>Trichinellida</taxon>
        <taxon>Trichinellidae</taxon>
        <taxon>Trichinella</taxon>
    </lineage>
</organism>
<accession>A0A0V1GKA3</accession>
<evidence type="ECO:0000313" key="2">
    <source>
        <dbReference type="Proteomes" id="UP000055024"/>
    </source>
</evidence>
<evidence type="ECO:0000313" key="1">
    <source>
        <dbReference type="EMBL" id="KRY98678.1"/>
    </source>
</evidence>
<protein>
    <submittedName>
        <fullName evidence="1">Uncharacterized protein</fullName>
    </submittedName>
</protein>
<sequence length="41" mass="5038">MLMHTVTASFFKISREIRNQERRGQFRITKFFSKISKFRDV</sequence>
<keyword evidence="2" id="KW-1185">Reference proteome</keyword>
<gene>
    <name evidence="1" type="ORF">T11_1164</name>
</gene>
<dbReference type="Proteomes" id="UP000055024">
    <property type="component" value="Unassembled WGS sequence"/>
</dbReference>
<reference evidence="1 2" key="1">
    <citation type="submission" date="2015-01" db="EMBL/GenBank/DDBJ databases">
        <title>Evolution of Trichinella species and genotypes.</title>
        <authorList>
            <person name="Korhonen P.K."/>
            <person name="Edoardo P."/>
            <person name="Giuseppe L.R."/>
            <person name="Gasser R.B."/>
        </authorList>
    </citation>
    <scope>NUCLEOTIDE SEQUENCE [LARGE SCALE GENOMIC DNA]</scope>
    <source>
        <strain evidence="1">ISS1029</strain>
    </source>
</reference>
<dbReference type="EMBL" id="JYDP01001233">
    <property type="protein sequence ID" value="KRY98678.1"/>
    <property type="molecule type" value="Genomic_DNA"/>
</dbReference>
<proteinExistence type="predicted"/>
<name>A0A0V1GKA3_9BILA</name>
<dbReference type="AlphaFoldDB" id="A0A0V1GKA3"/>
<comment type="caution">
    <text evidence="1">The sequence shown here is derived from an EMBL/GenBank/DDBJ whole genome shotgun (WGS) entry which is preliminary data.</text>
</comment>